<evidence type="ECO:0000313" key="1">
    <source>
        <dbReference type="EMBL" id="ELU36106.1"/>
    </source>
</evidence>
<sequence length="212" mass="23882">MRTHFEHLHNGLIPQLGPSYEQIAADPQFAEDVKNLTAEQKKRINKNADYTTSGNGYFVEHSTRVSLIHNLLGCPSTNDPPQPATIGLALYDNPIGQLVSIYYLTGTFETAGNTYYQNPAGFSTNLLHAKTNVPMGFASYYFDIAYYPPFYVAKVGNLVYNAGKMDLRPVMNHWPNMFTHSDHPRGGHFTGLDNPDALIGYFRKMMGQWYYA</sequence>
<dbReference type="STRING" id="983506.L8WD48"/>
<reference evidence="1 2" key="1">
    <citation type="journal article" date="2013" name="Nat. Commun.">
        <title>The evolution and pathogenic mechanisms of the rice sheath blight pathogen.</title>
        <authorList>
            <person name="Zheng A."/>
            <person name="Lin R."/>
            <person name="Xu L."/>
            <person name="Qin P."/>
            <person name="Tang C."/>
            <person name="Ai P."/>
            <person name="Zhang D."/>
            <person name="Liu Y."/>
            <person name="Sun Z."/>
            <person name="Feng H."/>
            <person name="Wang Y."/>
            <person name="Chen Y."/>
            <person name="Liang X."/>
            <person name="Fu R."/>
            <person name="Li Q."/>
            <person name="Zhang J."/>
            <person name="Yu X."/>
            <person name="Xie Z."/>
            <person name="Ding L."/>
            <person name="Guan P."/>
            <person name="Tang J."/>
            <person name="Liang Y."/>
            <person name="Wang S."/>
            <person name="Deng Q."/>
            <person name="Li S."/>
            <person name="Zhu J."/>
            <person name="Wang L."/>
            <person name="Liu H."/>
            <person name="Li P."/>
        </authorList>
    </citation>
    <scope>NUCLEOTIDE SEQUENCE [LARGE SCALE GENOMIC DNA]</scope>
    <source>
        <strain evidence="2">AG-1 IA</strain>
    </source>
</reference>
<name>L8WD48_THACA</name>
<dbReference type="EMBL" id="AFRT01004295">
    <property type="protein sequence ID" value="ELU36106.1"/>
    <property type="molecule type" value="Genomic_DNA"/>
</dbReference>
<organism evidence="1 2">
    <name type="scientific">Thanatephorus cucumeris (strain AG1-IA)</name>
    <name type="common">Rice sheath blight fungus</name>
    <name type="synonym">Rhizoctonia solani</name>
    <dbReference type="NCBI Taxonomy" id="983506"/>
    <lineage>
        <taxon>Eukaryota</taxon>
        <taxon>Fungi</taxon>
        <taxon>Dikarya</taxon>
        <taxon>Basidiomycota</taxon>
        <taxon>Agaricomycotina</taxon>
        <taxon>Agaricomycetes</taxon>
        <taxon>Cantharellales</taxon>
        <taxon>Ceratobasidiaceae</taxon>
        <taxon>Rhizoctonia</taxon>
        <taxon>Rhizoctonia solani AG-1</taxon>
    </lineage>
</organism>
<dbReference type="Gene3D" id="3.40.50.1820">
    <property type="entry name" value="alpha/beta hydrolase"/>
    <property type="match status" value="1"/>
</dbReference>
<gene>
    <name evidence="1" type="ORF">AG1IA_09864</name>
</gene>
<dbReference type="Proteomes" id="UP000011668">
    <property type="component" value="Unassembled WGS sequence"/>
</dbReference>
<accession>L8WD48</accession>
<evidence type="ECO:0000313" key="2">
    <source>
        <dbReference type="Proteomes" id="UP000011668"/>
    </source>
</evidence>
<comment type="caution">
    <text evidence="1">The sequence shown here is derived from an EMBL/GenBank/DDBJ whole genome shotgun (WGS) entry which is preliminary data.</text>
</comment>
<protein>
    <submittedName>
        <fullName evidence="1">Uncharacterized protein</fullName>
    </submittedName>
</protein>
<dbReference type="HOGENOM" id="CLU_019414_1_1_1"/>
<dbReference type="OrthoDB" id="7130006at2759"/>
<proteinExistence type="predicted"/>
<keyword evidence="2" id="KW-1185">Reference proteome</keyword>
<dbReference type="InterPro" id="IPR029058">
    <property type="entry name" value="AB_hydrolase_fold"/>
</dbReference>
<dbReference type="AlphaFoldDB" id="L8WD48"/>